<evidence type="ECO:0000313" key="7">
    <source>
        <dbReference type="Proteomes" id="UP000275078"/>
    </source>
</evidence>
<proteinExistence type="inferred from homology"/>
<gene>
    <name evidence="6" type="ORF">BJ508DRAFT_417348</name>
</gene>
<keyword evidence="3 4" id="KW-0808">Transferase</keyword>
<evidence type="ECO:0000256" key="1">
    <source>
        <dbReference type="ARBA" id="ARBA00009725"/>
    </source>
</evidence>
<dbReference type="PANTHER" id="PTHR22809">
    <property type="entry name" value="METHYLTRANSFERASE-RELATED"/>
    <property type="match status" value="1"/>
</dbReference>
<dbReference type="InterPro" id="IPR026113">
    <property type="entry name" value="METTL2/6/8-like"/>
</dbReference>
<evidence type="ECO:0000256" key="2">
    <source>
        <dbReference type="ARBA" id="ARBA00022603"/>
    </source>
</evidence>
<dbReference type="SUPFAM" id="SSF53335">
    <property type="entry name" value="S-adenosyl-L-methionine-dependent methyltransferases"/>
    <property type="match status" value="1"/>
</dbReference>
<dbReference type="EMBL" id="ML119733">
    <property type="protein sequence ID" value="RPA77031.1"/>
    <property type="molecule type" value="Genomic_DNA"/>
</dbReference>
<dbReference type="EC" id="2.1.1.-" evidence="4"/>
<dbReference type="Gene3D" id="3.40.50.150">
    <property type="entry name" value="Vaccinia Virus protein VP39"/>
    <property type="match status" value="1"/>
</dbReference>
<feature type="compositionally biased region" description="Low complexity" evidence="5">
    <location>
        <begin position="32"/>
        <end position="53"/>
    </location>
</feature>
<dbReference type="PANTHER" id="PTHR22809:SF11">
    <property type="entry name" value="TRNA N(3)-METHYLCYTIDINE METHYLTRANSFERASE METTL2"/>
    <property type="match status" value="1"/>
</dbReference>
<dbReference type="GO" id="GO:0052735">
    <property type="term" value="F:tRNA (cytidine-3-)-methyltransferase activity"/>
    <property type="evidence" value="ECO:0007669"/>
    <property type="project" value="TreeGrafter"/>
</dbReference>
<dbReference type="OrthoDB" id="417697at2759"/>
<dbReference type="CDD" id="cd02440">
    <property type="entry name" value="AdoMet_MTases"/>
    <property type="match status" value="1"/>
</dbReference>
<organism evidence="6 7">
    <name type="scientific">Ascobolus immersus RN42</name>
    <dbReference type="NCBI Taxonomy" id="1160509"/>
    <lineage>
        <taxon>Eukaryota</taxon>
        <taxon>Fungi</taxon>
        <taxon>Dikarya</taxon>
        <taxon>Ascomycota</taxon>
        <taxon>Pezizomycotina</taxon>
        <taxon>Pezizomycetes</taxon>
        <taxon>Pezizales</taxon>
        <taxon>Ascobolaceae</taxon>
        <taxon>Ascobolus</taxon>
    </lineage>
</organism>
<dbReference type="PIRSF" id="PIRSF037755">
    <property type="entry name" value="Mettl2_prd"/>
    <property type="match status" value="1"/>
</dbReference>
<evidence type="ECO:0000256" key="4">
    <source>
        <dbReference type="PIRNR" id="PIRNR037755"/>
    </source>
</evidence>
<comment type="similarity">
    <text evidence="1 4">Belongs to the methyltransferase superfamily. METL family.</text>
</comment>
<keyword evidence="7" id="KW-1185">Reference proteome</keyword>
<comment type="function">
    <text evidence="4">S-adenosyl-L-methionine-dependent methyltransferase.</text>
</comment>
<dbReference type="InterPro" id="IPR029063">
    <property type="entry name" value="SAM-dependent_MTases_sf"/>
</dbReference>
<reference evidence="6 7" key="1">
    <citation type="journal article" date="2018" name="Nat. Ecol. Evol.">
        <title>Pezizomycetes genomes reveal the molecular basis of ectomycorrhizal truffle lifestyle.</title>
        <authorList>
            <person name="Murat C."/>
            <person name="Payen T."/>
            <person name="Noel B."/>
            <person name="Kuo A."/>
            <person name="Morin E."/>
            <person name="Chen J."/>
            <person name="Kohler A."/>
            <person name="Krizsan K."/>
            <person name="Balestrini R."/>
            <person name="Da Silva C."/>
            <person name="Montanini B."/>
            <person name="Hainaut M."/>
            <person name="Levati E."/>
            <person name="Barry K.W."/>
            <person name="Belfiori B."/>
            <person name="Cichocki N."/>
            <person name="Clum A."/>
            <person name="Dockter R.B."/>
            <person name="Fauchery L."/>
            <person name="Guy J."/>
            <person name="Iotti M."/>
            <person name="Le Tacon F."/>
            <person name="Lindquist E.A."/>
            <person name="Lipzen A."/>
            <person name="Malagnac F."/>
            <person name="Mello A."/>
            <person name="Molinier V."/>
            <person name="Miyauchi S."/>
            <person name="Poulain J."/>
            <person name="Riccioni C."/>
            <person name="Rubini A."/>
            <person name="Sitrit Y."/>
            <person name="Splivallo R."/>
            <person name="Traeger S."/>
            <person name="Wang M."/>
            <person name="Zifcakova L."/>
            <person name="Wipf D."/>
            <person name="Zambonelli A."/>
            <person name="Paolocci F."/>
            <person name="Nowrousian M."/>
            <person name="Ottonello S."/>
            <person name="Baldrian P."/>
            <person name="Spatafora J.W."/>
            <person name="Henrissat B."/>
            <person name="Nagy L.G."/>
            <person name="Aury J.M."/>
            <person name="Wincker P."/>
            <person name="Grigoriev I.V."/>
            <person name="Bonfante P."/>
            <person name="Martin F.M."/>
        </authorList>
    </citation>
    <scope>NUCLEOTIDE SEQUENCE [LARGE SCALE GENOMIC DNA]</scope>
    <source>
        <strain evidence="6 7">RN42</strain>
    </source>
</reference>
<evidence type="ECO:0000313" key="6">
    <source>
        <dbReference type="EMBL" id="RPA77031.1"/>
    </source>
</evidence>
<sequence length="370" mass="42368">MTVAQTTQETPSPIEVTEATLPSLDKLSISDETTTAPTEPESNPTNPENPTTEDPIKIKKPALQERLARGDVPFTFGQRFLDDTQDVFSHNAWDHVEPDEEFLNFTEVQLNLQRENPVDEEAKLKYNENPAKFWDKFYKFNTKNFFKDRKWLGIEFPSLFECVKEGAGDKRILEVGAGAGNTFFPLLRENHNDKLRLVAADYSKKAIQVIREQEEFKTAHESGVADAVVWDLSAVGEDGGCSRPEGVEPNSLDAVIMVFVFSALAPDQWEQAVKNVSGLLKKGGKVLFRDYGRGDLAQVRMKKGRYLQENFYIRGDGTRVYFFDEEELRTEMEKGGLKVDHFAFDRRMIVNRQRRLKMFRCWAQMVCTKE</sequence>
<feature type="compositionally biased region" description="Polar residues" evidence="5">
    <location>
        <begin position="1"/>
        <end position="11"/>
    </location>
</feature>
<protein>
    <recommendedName>
        <fullName evidence="4">tRNA N(3)-methylcytidine methyltransferase</fullName>
        <ecNumber evidence="4">2.1.1.-</ecNumber>
    </recommendedName>
</protein>
<keyword evidence="2 4" id="KW-0489">Methyltransferase</keyword>
<dbReference type="GO" id="GO:0032259">
    <property type="term" value="P:methylation"/>
    <property type="evidence" value="ECO:0007669"/>
    <property type="project" value="UniProtKB-KW"/>
</dbReference>
<dbReference type="Pfam" id="PF13489">
    <property type="entry name" value="Methyltransf_23"/>
    <property type="match status" value="1"/>
</dbReference>
<dbReference type="STRING" id="1160509.A0A3N4HYI9"/>
<feature type="region of interest" description="Disordered" evidence="5">
    <location>
        <begin position="1"/>
        <end position="56"/>
    </location>
</feature>
<evidence type="ECO:0000256" key="3">
    <source>
        <dbReference type="ARBA" id="ARBA00022679"/>
    </source>
</evidence>
<evidence type="ECO:0000256" key="5">
    <source>
        <dbReference type="SAM" id="MobiDB-lite"/>
    </source>
</evidence>
<dbReference type="Proteomes" id="UP000275078">
    <property type="component" value="Unassembled WGS sequence"/>
</dbReference>
<name>A0A3N4HYI9_ASCIM</name>
<dbReference type="AlphaFoldDB" id="A0A3N4HYI9"/>
<accession>A0A3N4HYI9</accession>